<dbReference type="InterPro" id="IPR001806">
    <property type="entry name" value="Small_GTPase"/>
</dbReference>
<evidence type="ECO:0000256" key="1">
    <source>
        <dbReference type="ARBA" id="ARBA00022741"/>
    </source>
</evidence>
<dbReference type="SUPFAM" id="SSF52540">
    <property type="entry name" value="P-loop containing nucleoside triphosphate hydrolases"/>
    <property type="match status" value="1"/>
</dbReference>
<protein>
    <submittedName>
        <fullName evidence="4">Ras-related protein Rab-18-B</fullName>
    </submittedName>
</protein>
<keyword evidence="2" id="KW-0342">GTP-binding</keyword>
<dbReference type="PROSITE" id="PS51419">
    <property type="entry name" value="RAB"/>
    <property type="match status" value="1"/>
</dbReference>
<dbReference type="SMART" id="SM00176">
    <property type="entry name" value="RAN"/>
    <property type="match status" value="1"/>
</dbReference>
<dbReference type="NCBIfam" id="TIGR00231">
    <property type="entry name" value="small_GTP"/>
    <property type="match status" value="1"/>
</dbReference>
<sequence>ERRTNNRKIIERNGPMDHNCDPSEVLANFKIVLVGNSGVGKSSILERFIFDTYDGQKPVTIGVDFHSKSVKLSDSSVIRASFWDTAGQERFRTLTPSFYRGAHGAIIIFDLGNRESFESLEKWFQEIQTYTNRPDLVRLLIGNKLDLEARQVTRDEALRFARLHKLLYAEVSAKTNEGVNHSFYELFEKIYSNPNVWINDGLTEAGAVRLNSRGSEPRKPACSCG</sequence>
<dbReference type="SMART" id="SM00175">
    <property type="entry name" value="RAB"/>
    <property type="match status" value="1"/>
</dbReference>
<evidence type="ECO:0000313" key="4">
    <source>
        <dbReference type="EMBL" id="JAP50410.1"/>
    </source>
</evidence>
<dbReference type="PRINTS" id="PR00449">
    <property type="entry name" value="RASTRNSFRMNG"/>
</dbReference>
<dbReference type="InterPro" id="IPR050227">
    <property type="entry name" value="Rab"/>
</dbReference>
<dbReference type="Gene3D" id="3.40.50.300">
    <property type="entry name" value="P-loop containing nucleotide triphosphate hydrolases"/>
    <property type="match status" value="1"/>
</dbReference>
<gene>
    <name evidence="4" type="primary">RB18B</name>
    <name evidence="4" type="ORF">TR96045</name>
</gene>
<dbReference type="FunFam" id="3.40.50.300:FF:001129">
    <property type="entry name" value="ras-related protein Rab-44 isoform X2"/>
    <property type="match status" value="1"/>
</dbReference>
<reference evidence="4" key="1">
    <citation type="submission" date="2016-01" db="EMBL/GenBank/DDBJ databases">
        <title>Reference transcriptome for the parasite Schistocephalus solidus: insights into the molecular evolution of parasitism.</title>
        <authorList>
            <person name="Hebert F.O."/>
            <person name="Grambauer S."/>
            <person name="Barber I."/>
            <person name="Landry C.R."/>
            <person name="Aubin-Horth N."/>
        </authorList>
    </citation>
    <scope>NUCLEOTIDE SEQUENCE</scope>
</reference>
<dbReference type="GO" id="GO:0005525">
    <property type="term" value="F:GTP binding"/>
    <property type="evidence" value="ECO:0007669"/>
    <property type="project" value="UniProtKB-KW"/>
</dbReference>
<dbReference type="Pfam" id="PF00071">
    <property type="entry name" value="Ras"/>
    <property type="match status" value="1"/>
</dbReference>
<dbReference type="AlphaFoldDB" id="A0A0X3PGI0"/>
<keyword evidence="3" id="KW-0449">Lipoprotein</keyword>
<dbReference type="PROSITE" id="PS51421">
    <property type="entry name" value="RAS"/>
    <property type="match status" value="1"/>
</dbReference>
<keyword evidence="1" id="KW-0547">Nucleotide-binding</keyword>
<proteinExistence type="predicted"/>
<feature type="non-terminal residue" evidence="4">
    <location>
        <position position="1"/>
    </location>
</feature>
<dbReference type="InterPro" id="IPR027417">
    <property type="entry name" value="P-loop_NTPase"/>
</dbReference>
<dbReference type="InterPro" id="IPR005225">
    <property type="entry name" value="Small_GTP-bd"/>
</dbReference>
<dbReference type="SMART" id="SM00174">
    <property type="entry name" value="RHO"/>
    <property type="match status" value="1"/>
</dbReference>
<dbReference type="PROSITE" id="PS51420">
    <property type="entry name" value="RHO"/>
    <property type="match status" value="1"/>
</dbReference>
<dbReference type="GO" id="GO:0003924">
    <property type="term" value="F:GTPase activity"/>
    <property type="evidence" value="ECO:0007669"/>
    <property type="project" value="InterPro"/>
</dbReference>
<name>A0A0X3PGI0_SCHSO</name>
<organism evidence="4">
    <name type="scientific">Schistocephalus solidus</name>
    <name type="common">Tapeworm</name>
    <dbReference type="NCBI Taxonomy" id="70667"/>
    <lineage>
        <taxon>Eukaryota</taxon>
        <taxon>Metazoa</taxon>
        <taxon>Spiralia</taxon>
        <taxon>Lophotrochozoa</taxon>
        <taxon>Platyhelminthes</taxon>
        <taxon>Cestoda</taxon>
        <taxon>Eucestoda</taxon>
        <taxon>Diphyllobothriidea</taxon>
        <taxon>Diphyllobothriidae</taxon>
        <taxon>Schistocephalus</taxon>
    </lineage>
</organism>
<evidence type="ECO:0000256" key="3">
    <source>
        <dbReference type="ARBA" id="ARBA00023288"/>
    </source>
</evidence>
<accession>A0A0X3PGI0</accession>
<dbReference type="PANTHER" id="PTHR47977">
    <property type="entry name" value="RAS-RELATED PROTEIN RAB"/>
    <property type="match status" value="1"/>
</dbReference>
<dbReference type="SMART" id="SM00173">
    <property type="entry name" value="RAS"/>
    <property type="match status" value="1"/>
</dbReference>
<dbReference type="EMBL" id="GEEE01012815">
    <property type="protein sequence ID" value="JAP50410.1"/>
    <property type="molecule type" value="Transcribed_RNA"/>
</dbReference>
<evidence type="ECO:0000256" key="2">
    <source>
        <dbReference type="ARBA" id="ARBA00023134"/>
    </source>
</evidence>